<feature type="compositionally biased region" description="Pro residues" evidence="1">
    <location>
        <begin position="73"/>
        <end position="92"/>
    </location>
</feature>
<evidence type="ECO:0000313" key="2">
    <source>
        <dbReference type="EMBL" id="GAA6133189.1"/>
    </source>
</evidence>
<feature type="compositionally biased region" description="Polar residues" evidence="1">
    <location>
        <begin position="32"/>
        <end position="45"/>
    </location>
</feature>
<gene>
    <name evidence="2" type="ORF">NBRC116187_35500</name>
</gene>
<protein>
    <recommendedName>
        <fullName evidence="4">Secretion system X translation initiation factor</fullName>
    </recommendedName>
</protein>
<name>A0ABP9ZUQ9_9GAMM</name>
<evidence type="ECO:0000313" key="3">
    <source>
        <dbReference type="Proteomes" id="UP001486808"/>
    </source>
</evidence>
<evidence type="ECO:0000256" key="1">
    <source>
        <dbReference type="SAM" id="MobiDB-lite"/>
    </source>
</evidence>
<feature type="region of interest" description="Disordered" evidence="1">
    <location>
        <begin position="28"/>
        <end position="48"/>
    </location>
</feature>
<reference evidence="2 3" key="1">
    <citation type="submission" date="2024-04" db="EMBL/GenBank/DDBJ databases">
        <title>Draft genome sequence of Halopseudomonas sabulinigri NBRC 116187.</title>
        <authorList>
            <person name="Miyakawa T."/>
            <person name="Kusuya Y."/>
            <person name="Miura T."/>
        </authorList>
    </citation>
    <scope>NUCLEOTIDE SEQUENCE [LARGE SCALE GENOMIC DNA]</scope>
    <source>
        <strain evidence="2 3">4NH20-0042</strain>
    </source>
</reference>
<comment type="caution">
    <text evidence="2">The sequence shown here is derived from an EMBL/GenBank/DDBJ whole genome shotgun (WGS) entry which is preliminary data.</text>
</comment>
<dbReference type="EMBL" id="BAABWD010000010">
    <property type="protein sequence ID" value="GAA6133189.1"/>
    <property type="molecule type" value="Genomic_DNA"/>
</dbReference>
<evidence type="ECO:0008006" key="4">
    <source>
        <dbReference type="Google" id="ProtNLM"/>
    </source>
</evidence>
<proteinExistence type="predicted"/>
<dbReference type="RefSeq" id="WP_353390228.1">
    <property type="nucleotide sequence ID" value="NZ_BAABWD010000010.1"/>
</dbReference>
<accession>A0ABP9ZUQ9</accession>
<keyword evidence="3" id="KW-1185">Reference proteome</keyword>
<dbReference type="SUPFAM" id="SSF101447">
    <property type="entry name" value="Formin homology 2 domain (FH2 domain)"/>
    <property type="match status" value="1"/>
</dbReference>
<organism evidence="2 3">
    <name type="scientific">Halopseudomonas sabulinigri</name>
    <dbReference type="NCBI Taxonomy" id="472181"/>
    <lineage>
        <taxon>Bacteria</taxon>
        <taxon>Pseudomonadati</taxon>
        <taxon>Pseudomonadota</taxon>
        <taxon>Gammaproteobacteria</taxon>
        <taxon>Pseudomonadales</taxon>
        <taxon>Pseudomonadaceae</taxon>
        <taxon>Halopseudomonas</taxon>
    </lineage>
</organism>
<dbReference type="Proteomes" id="UP001486808">
    <property type="component" value="Unassembled WGS sequence"/>
</dbReference>
<feature type="region of interest" description="Disordered" evidence="1">
    <location>
        <begin position="69"/>
        <end position="92"/>
    </location>
</feature>
<sequence>MSKKLYYLLGISVFAAWLSWPDSSEKQYPDTYRTQHSSANRTSQPALIAERDTHRPWLRVIEVPAVKPEVVLEPPPPPPPPQPVYIPPPPPPPAAPSLPVEYLGQARLGNNRLLYIRYQGNAMKLKVGQKLGEDYRLKLIGEGAATFEYIPLGESQELVWE</sequence>